<dbReference type="InterPro" id="IPR013105">
    <property type="entry name" value="TPR_2"/>
</dbReference>
<dbReference type="AlphaFoldDB" id="A0A521G5M0"/>
<feature type="chain" id="PRO_5022196853" evidence="4">
    <location>
        <begin position="20"/>
        <end position="164"/>
    </location>
</feature>
<dbReference type="SUPFAM" id="SSF48452">
    <property type="entry name" value="TPR-like"/>
    <property type="match status" value="1"/>
</dbReference>
<name>A0A521G5M0_9BACT</name>
<protein>
    <submittedName>
        <fullName evidence="5">Tetratricopeptide repeat-containing protein</fullName>
    </submittedName>
</protein>
<keyword evidence="4" id="KW-0732">Signal</keyword>
<gene>
    <name evidence="5" type="ORF">CDV28_101201</name>
</gene>
<dbReference type="SMART" id="SM00028">
    <property type="entry name" value="TPR"/>
    <property type="match status" value="3"/>
</dbReference>
<comment type="caution">
    <text evidence="5">The sequence shown here is derived from an EMBL/GenBank/DDBJ whole genome shotgun (WGS) entry which is preliminary data.</text>
</comment>
<dbReference type="Pfam" id="PF07719">
    <property type="entry name" value="TPR_2"/>
    <property type="match status" value="1"/>
</dbReference>
<accession>A0A521G5M0</accession>
<dbReference type="InterPro" id="IPR019734">
    <property type="entry name" value="TPR_rpt"/>
</dbReference>
<dbReference type="Pfam" id="PF13181">
    <property type="entry name" value="TPR_8"/>
    <property type="match status" value="1"/>
</dbReference>
<proteinExistence type="predicted"/>
<dbReference type="InterPro" id="IPR011990">
    <property type="entry name" value="TPR-like_helical_dom_sf"/>
</dbReference>
<dbReference type="Proteomes" id="UP000316238">
    <property type="component" value="Unassembled WGS sequence"/>
</dbReference>
<evidence type="ECO:0000256" key="2">
    <source>
        <dbReference type="ARBA" id="ARBA00022803"/>
    </source>
</evidence>
<evidence type="ECO:0000256" key="1">
    <source>
        <dbReference type="ARBA" id="ARBA00022737"/>
    </source>
</evidence>
<feature type="repeat" description="TPR" evidence="3">
    <location>
        <begin position="81"/>
        <end position="114"/>
    </location>
</feature>
<reference evidence="5" key="1">
    <citation type="submission" date="2017-07" db="EMBL/GenBank/DDBJ databases">
        <title>The cable genome - Insights into the physiology and evolution of filamentous bacteria capable of sulfide oxidation via long distance electron transfer.</title>
        <authorList>
            <person name="Thorup C."/>
            <person name="Bjerg J.T."/>
            <person name="Schreiber L."/>
            <person name="Nielsen L.P."/>
            <person name="Kjeldsen K.U."/>
            <person name="Boesen T."/>
            <person name="Boggild A."/>
            <person name="Meysman F."/>
            <person name="Geelhoed J."/>
            <person name="Schramm A."/>
        </authorList>
    </citation>
    <scope>NUCLEOTIDE SEQUENCE [LARGE SCALE GENOMIC DNA]</scope>
    <source>
        <strain evidence="5">GS</strain>
    </source>
</reference>
<evidence type="ECO:0000256" key="3">
    <source>
        <dbReference type="PROSITE-ProRule" id="PRU00339"/>
    </source>
</evidence>
<evidence type="ECO:0000313" key="5">
    <source>
        <dbReference type="EMBL" id="TAA76298.1"/>
    </source>
</evidence>
<evidence type="ECO:0000256" key="4">
    <source>
        <dbReference type="SAM" id="SignalP"/>
    </source>
</evidence>
<keyword evidence="6" id="KW-1185">Reference proteome</keyword>
<evidence type="ECO:0000313" key="6">
    <source>
        <dbReference type="Proteomes" id="UP000316238"/>
    </source>
</evidence>
<feature type="signal peptide" evidence="4">
    <location>
        <begin position="1"/>
        <end position="19"/>
    </location>
</feature>
<keyword evidence="1" id="KW-0677">Repeat</keyword>
<dbReference type="Gene3D" id="1.25.40.10">
    <property type="entry name" value="Tetratricopeptide repeat domain"/>
    <property type="match status" value="1"/>
</dbReference>
<sequence>MQKLLFALFLLAMSAGSAAAHGDISKLPDSVQIMQYKMLLYMDANDAETKNNLAMAYVRTKQLDLAVQELEGVLKKDTSNFDALDGMGIILLKQKKADEALKYLERALAINDKDAMLHVHFSLVHEQLKQAEQATAALKKAGELAPGPEGAAAVQNEIKLISQS</sequence>
<keyword evidence="2 3" id="KW-0802">TPR repeat</keyword>
<dbReference type="EMBL" id="NQJD01000001">
    <property type="protein sequence ID" value="TAA76298.1"/>
    <property type="molecule type" value="Genomic_DNA"/>
</dbReference>
<organism evidence="5 6">
    <name type="scientific">Candidatus Electronema aureum</name>
    <dbReference type="NCBI Taxonomy" id="2005002"/>
    <lineage>
        <taxon>Bacteria</taxon>
        <taxon>Pseudomonadati</taxon>
        <taxon>Thermodesulfobacteriota</taxon>
        <taxon>Desulfobulbia</taxon>
        <taxon>Desulfobulbales</taxon>
        <taxon>Desulfobulbaceae</taxon>
        <taxon>Candidatus Electronema</taxon>
    </lineage>
</organism>
<dbReference type="PROSITE" id="PS50005">
    <property type="entry name" value="TPR"/>
    <property type="match status" value="1"/>
</dbReference>